<dbReference type="RefSeq" id="WP_008789408.1">
    <property type="nucleotide sequence ID" value="NZ_JAQEEX010000043.1"/>
</dbReference>
<dbReference type="InterPro" id="IPR020904">
    <property type="entry name" value="Sc_DH/Rdtase_CS"/>
</dbReference>
<dbReference type="FunFam" id="3.40.50.720:FF:000084">
    <property type="entry name" value="Short-chain dehydrogenase reductase"/>
    <property type="match status" value="1"/>
</dbReference>
<dbReference type="PANTHER" id="PTHR24321:SF8">
    <property type="entry name" value="ESTRADIOL 17-BETA-DEHYDROGENASE 8-RELATED"/>
    <property type="match status" value="1"/>
</dbReference>
<dbReference type="Pfam" id="PF13561">
    <property type="entry name" value="adh_short_C2"/>
    <property type="match status" value="1"/>
</dbReference>
<keyword evidence="2" id="KW-0560">Oxidoreductase</keyword>
<reference evidence="3 4" key="1">
    <citation type="submission" date="2018-08" db="EMBL/GenBank/DDBJ databases">
        <title>A genome reference for cultivated species of the human gut microbiota.</title>
        <authorList>
            <person name="Zou Y."/>
            <person name="Xue W."/>
            <person name="Luo G."/>
        </authorList>
    </citation>
    <scope>NUCLEOTIDE SEQUENCE [LARGE SCALE GENOMIC DNA]</scope>
    <source>
        <strain evidence="3 4">OM06-4</strain>
    </source>
</reference>
<sequence>MEKRVALVTGGLSGIGKGTVLELSKKGYDVVIFDIQDEKADAVIELCKEFKGNVVYKHCDLFKSNEIKEGFDFIQEKFGRLDCAFNNAGFGILSKPFGEVTEKEIDMELGILVKAHMMCMIHELRMMKENGYGRIVNTTSGAGLVSSQGMALYSACKHAISGLTKGVALDYATQNITVNAIAPGTIETELILPYKETKPDEYAMWAKANPSERFGQPYDIARVVVFLFEEDSDFINGTIIPVDSGCVAGTRQ</sequence>
<gene>
    <name evidence="3" type="ORF">DXB93_16610</name>
</gene>
<dbReference type="InterPro" id="IPR036291">
    <property type="entry name" value="NAD(P)-bd_dom_sf"/>
</dbReference>
<dbReference type="CDD" id="cd05233">
    <property type="entry name" value="SDR_c"/>
    <property type="match status" value="1"/>
</dbReference>
<evidence type="ECO:0000313" key="4">
    <source>
        <dbReference type="Proteomes" id="UP000261032"/>
    </source>
</evidence>
<dbReference type="EMBL" id="QUSL01000040">
    <property type="protein sequence ID" value="RGD78974.1"/>
    <property type="molecule type" value="Genomic_DNA"/>
</dbReference>
<dbReference type="GeneID" id="78230252"/>
<proteinExistence type="inferred from homology"/>
<organism evidence="3 4">
    <name type="scientific">Thomasclavelia ramosa</name>
    <dbReference type="NCBI Taxonomy" id="1547"/>
    <lineage>
        <taxon>Bacteria</taxon>
        <taxon>Bacillati</taxon>
        <taxon>Bacillota</taxon>
        <taxon>Erysipelotrichia</taxon>
        <taxon>Erysipelotrichales</taxon>
        <taxon>Coprobacillaceae</taxon>
        <taxon>Thomasclavelia</taxon>
    </lineage>
</organism>
<dbReference type="AlphaFoldDB" id="A0A3E3E9F1"/>
<dbReference type="SUPFAM" id="SSF51735">
    <property type="entry name" value="NAD(P)-binding Rossmann-fold domains"/>
    <property type="match status" value="1"/>
</dbReference>
<accession>A0A3E3E9F1</accession>
<dbReference type="PRINTS" id="PR00081">
    <property type="entry name" value="GDHRDH"/>
</dbReference>
<dbReference type="GO" id="GO:0016491">
    <property type="term" value="F:oxidoreductase activity"/>
    <property type="evidence" value="ECO:0007669"/>
    <property type="project" value="UniProtKB-KW"/>
</dbReference>
<comment type="similarity">
    <text evidence="1">Belongs to the short-chain dehydrogenases/reductases (SDR) family.</text>
</comment>
<evidence type="ECO:0000256" key="2">
    <source>
        <dbReference type="ARBA" id="ARBA00023002"/>
    </source>
</evidence>
<dbReference type="Proteomes" id="UP000261032">
    <property type="component" value="Unassembled WGS sequence"/>
</dbReference>
<comment type="caution">
    <text evidence="3">The sequence shown here is derived from an EMBL/GenBank/DDBJ whole genome shotgun (WGS) entry which is preliminary data.</text>
</comment>
<protein>
    <submittedName>
        <fullName evidence="3">SDR family oxidoreductase</fullName>
    </submittedName>
</protein>
<dbReference type="PROSITE" id="PS00061">
    <property type="entry name" value="ADH_SHORT"/>
    <property type="match status" value="1"/>
</dbReference>
<evidence type="ECO:0000256" key="1">
    <source>
        <dbReference type="ARBA" id="ARBA00006484"/>
    </source>
</evidence>
<dbReference type="PANTHER" id="PTHR24321">
    <property type="entry name" value="DEHYDROGENASES, SHORT CHAIN"/>
    <property type="match status" value="1"/>
</dbReference>
<dbReference type="Gene3D" id="3.40.50.720">
    <property type="entry name" value="NAD(P)-binding Rossmann-like Domain"/>
    <property type="match status" value="1"/>
</dbReference>
<dbReference type="PRINTS" id="PR00080">
    <property type="entry name" value="SDRFAMILY"/>
</dbReference>
<name>A0A3E3E9F1_9FIRM</name>
<dbReference type="InterPro" id="IPR002347">
    <property type="entry name" value="SDR_fam"/>
</dbReference>
<dbReference type="GO" id="GO:0008206">
    <property type="term" value="P:bile acid metabolic process"/>
    <property type="evidence" value="ECO:0007669"/>
    <property type="project" value="UniProtKB-ARBA"/>
</dbReference>
<evidence type="ECO:0000313" key="3">
    <source>
        <dbReference type="EMBL" id="RGD78974.1"/>
    </source>
</evidence>